<evidence type="ECO:0000313" key="4">
    <source>
        <dbReference type="Proteomes" id="UP000574369"/>
    </source>
</evidence>
<name>A0ABR6GW89_9BURK</name>
<evidence type="ECO:0000256" key="2">
    <source>
        <dbReference type="SAM" id="SignalP"/>
    </source>
</evidence>
<reference evidence="3 4" key="1">
    <citation type="submission" date="2020-08" db="EMBL/GenBank/DDBJ databases">
        <title>Genomic Encyclopedia of Type Strains, Phase III (KMG-III): the genomes of soil and plant-associated and newly described type strains.</title>
        <authorList>
            <person name="Whitman W."/>
        </authorList>
    </citation>
    <scope>NUCLEOTIDE SEQUENCE [LARGE SCALE GENOMIC DNA]</scope>
    <source>
        <strain evidence="3 4">CECT 7247</strain>
    </source>
</reference>
<evidence type="ECO:0000256" key="1">
    <source>
        <dbReference type="ARBA" id="ARBA00004418"/>
    </source>
</evidence>
<keyword evidence="2" id="KW-0732">Signal</keyword>
<accession>A0ABR6GW89</accession>
<dbReference type="SUPFAM" id="SSF49503">
    <property type="entry name" value="Cupredoxins"/>
    <property type="match status" value="1"/>
</dbReference>
<feature type="signal peptide" evidence="2">
    <location>
        <begin position="1"/>
        <end position="29"/>
    </location>
</feature>
<dbReference type="Gene3D" id="2.60.40.420">
    <property type="entry name" value="Cupredoxins - blue copper proteins"/>
    <property type="match status" value="1"/>
</dbReference>
<proteinExistence type="predicted"/>
<gene>
    <name evidence="3" type="ORF">FHS28_003431</name>
</gene>
<dbReference type="InterPro" id="IPR008972">
    <property type="entry name" value="Cupredoxin"/>
</dbReference>
<keyword evidence="4" id="KW-1185">Reference proteome</keyword>
<sequence>MLHRLATVDLSLIALAASLLAGGVGPAHAAAWTLQVKDAGGNPLPGAVVAVELKGQPSLAPAGTSAQMAQRDRQFQPGTLVVQTGTAVSFPNFDTVRHHVYSFSPIKRFELKLYAGTPAEPVVFDKPGVAQLGCNIHDKMTARIIVVDTPLFATTDSQGQAKLELPPGQHQVALWHVRLGNDAPRKQALTVPAGPPGSLALELRD</sequence>
<dbReference type="InterPro" id="IPR034242">
    <property type="entry name" value="MauL"/>
</dbReference>
<evidence type="ECO:0000313" key="3">
    <source>
        <dbReference type="EMBL" id="MBB3196021.1"/>
    </source>
</evidence>
<dbReference type="CDD" id="cd04221">
    <property type="entry name" value="MauL"/>
    <property type="match status" value="1"/>
</dbReference>
<protein>
    <submittedName>
        <fullName evidence="3">Plastocyanin</fullName>
    </submittedName>
</protein>
<comment type="caution">
    <text evidence="3">The sequence shown here is derived from an EMBL/GenBank/DDBJ whole genome shotgun (WGS) entry which is preliminary data.</text>
</comment>
<feature type="chain" id="PRO_5047012480" evidence="2">
    <location>
        <begin position="30"/>
        <end position="205"/>
    </location>
</feature>
<dbReference type="Proteomes" id="UP000574369">
    <property type="component" value="Unassembled WGS sequence"/>
</dbReference>
<comment type="subcellular location">
    <subcellularLocation>
        <location evidence="1">Periplasm</location>
    </subcellularLocation>
</comment>
<dbReference type="RefSeq" id="WP_246410276.1">
    <property type="nucleotide sequence ID" value="NZ_JACHXO010000006.1"/>
</dbReference>
<organism evidence="3 4">
    <name type="scientific">Roseateles terrae</name>
    <dbReference type="NCBI Taxonomy" id="431060"/>
    <lineage>
        <taxon>Bacteria</taxon>
        <taxon>Pseudomonadati</taxon>
        <taxon>Pseudomonadota</taxon>
        <taxon>Betaproteobacteria</taxon>
        <taxon>Burkholderiales</taxon>
        <taxon>Sphaerotilaceae</taxon>
        <taxon>Roseateles</taxon>
    </lineage>
</organism>
<dbReference type="EMBL" id="JACHXO010000006">
    <property type="protein sequence ID" value="MBB3196021.1"/>
    <property type="molecule type" value="Genomic_DNA"/>
</dbReference>